<gene>
    <name evidence="1" type="ORF">H8S54_08720</name>
</gene>
<keyword evidence="2" id="KW-1185">Reference proteome</keyword>
<proteinExistence type="predicted"/>
<accession>A0A8I0DS03</accession>
<dbReference type="Proteomes" id="UP000652847">
    <property type="component" value="Unassembled WGS sequence"/>
</dbReference>
<organism evidence="1 2">
    <name type="scientific">Blautia segnis</name>
    <dbReference type="NCBI Taxonomy" id="2763030"/>
    <lineage>
        <taxon>Bacteria</taxon>
        <taxon>Bacillati</taxon>
        <taxon>Bacillota</taxon>
        <taxon>Clostridia</taxon>
        <taxon>Lachnospirales</taxon>
        <taxon>Lachnospiraceae</taxon>
        <taxon>Blautia</taxon>
    </lineage>
</organism>
<name>A0A8I0DS03_9FIRM</name>
<dbReference type="EMBL" id="JACOOT010000019">
    <property type="protein sequence ID" value="MBC5651187.1"/>
    <property type="molecule type" value="Genomic_DNA"/>
</dbReference>
<sequence length="70" mass="8397">MPYIRTCQARSKYHIYARELQASAKVFTQWDKYKYLKGAKGDYIAVREDDLSDVYTIEKSVFLRSYERCE</sequence>
<reference evidence="1 2" key="1">
    <citation type="submission" date="2020-08" db="EMBL/GenBank/DDBJ databases">
        <title>Genome public.</title>
        <authorList>
            <person name="Liu C."/>
            <person name="Sun Q."/>
        </authorList>
    </citation>
    <scope>NUCLEOTIDE SEQUENCE [LARGE SCALE GENOMIC DNA]</scope>
    <source>
        <strain evidence="1 2">BX17</strain>
    </source>
</reference>
<dbReference type="AlphaFoldDB" id="A0A8I0DS03"/>
<protein>
    <submittedName>
        <fullName evidence="1">Uncharacterized protein</fullName>
    </submittedName>
</protein>
<evidence type="ECO:0000313" key="1">
    <source>
        <dbReference type="EMBL" id="MBC5651187.1"/>
    </source>
</evidence>
<dbReference type="RefSeq" id="WP_147342965.1">
    <property type="nucleotide sequence ID" value="NZ_JACOOT010000019.1"/>
</dbReference>
<evidence type="ECO:0000313" key="2">
    <source>
        <dbReference type="Proteomes" id="UP000652847"/>
    </source>
</evidence>
<comment type="caution">
    <text evidence="1">The sequence shown here is derived from an EMBL/GenBank/DDBJ whole genome shotgun (WGS) entry which is preliminary data.</text>
</comment>